<accession>A0A5D8Z684</accession>
<dbReference type="InterPro" id="IPR029056">
    <property type="entry name" value="Ribokinase-like"/>
</dbReference>
<dbReference type="GO" id="GO:0005524">
    <property type="term" value="F:ATP binding"/>
    <property type="evidence" value="ECO:0007669"/>
    <property type="project" value="UniProtKB-KW"/>
</dbReference>
<evidence type="ECO:0000256" key="4">
    <source>
        <dbReference type="ARBA" id="ARBA00013129"/>
    </source>
</evidence>
<sequence>AARGRYADSGGFIAPAGQAFADADLIVDALFGIGFVGEPRDDAACLIDAMNSHGAPVLSLDMPSGVDARGVGDRAVQADATIEFLLPKAVLRTGAALQCAGRITCAALGLPALVEVPAPFALLADAGAIPRWLPRRARNSHKGTNGRVACIGGDHGSGGAVLLCAEAALRAGAGLVRVHTRDANLPALLARIPEAMPAPEANEIDVDWPDVIAIGPGLGQGNWGFSHLHRLVEERKPCVFDADALNLIARHGFALSPDAILTPHPGEAARLLGCSAAEVQRDRLGAASRLAQHFGAVVVLKGAGTVVAAPARTPLIVDAGNPGMATGGMGDALTGVIAALKAQGLQSFDAACCGALLHSAAADLAAADGQRGLLPTDLMPHLRRLANP</sequence>
<dbReference type="CDD" id="cd01171">
    <property type="entry name" value="YXKO-related"/>
    <property type="match status" value="1"/>
</dbReference>
<evidence type="ECO:0000256" key="10">
    <source>
        <dbReference type="ARBA" id="ARBA00023239"/>
    </source>
</evidence>
<evidence type="ECO:0000256" key="1">
    <source>
        <dbReference type="ARBA" id="ARBA00001958"/>
    </source>
</evidence>
<evidence type="ECO:0000256" key="5">
    <source>
        <dbReference type="ARBA" id="ARBA00018591"/>
    </source>
</evidence>
<keyword evidence="10" id="KW-0456">Lyase</keyword>
<comment type="function">
    <text evidence="11">Bifunctional enzyme that catalyzes the epimerization of the S- and R-forms of NAD(P)HX and the dehydration of the S-form of NAD(P)HX at the expense of ADP, which is converted to AMP. This allows the repair of both epimers of NAD(P)HX, a damaged form of NAD(P)H that is a result of enzymatic or heat-dependent hydration.</text>
</comment>
<evidence type="ECO:0000256" key="3">
    <source>
        <dbReference type="ARBA" id="ARBA00009524"/>
    </source>
</evidence>
<dbReference type="Gene3D" id="3.40.50.10260">
    <property type="entry name" value="YjeF N-terminal domain"/>
    <property type="match status" value="1"/>
</dbReference>
<comment type="catalytic activity">
    <reaction evidence="14">
        <text>(6S)-NADPHX + ADP = AMP + phosphate + NADPH + H(+)</text>
        <dbReference type="Rhea" id="RHEA:32235"/>
        <dbReference type="ChEBI" id="CHEBI:15378"/>
        <dbReference type="ChEBI" id="CHEBI:43474"/>
        <dbReference type="ChEBI" id="CHEBI:57783"/>
        <dbReference type="ChEBI" id="CHEBI:64076"/>
        <dbReference type="ChEBI" id="CHEBI:456215"/>
        <dbReference type="ChEBI" id="CHEBI:456216"/>
        <dbReference type="EC" id="4.2.1.136"/>
    </reaction>
</comment>
<evidence type="ECO:0000256" key="9">
    <source>
        <dbReference type="ARBA" id="ARBA00023027"/>
    </source>
</evidence>
<gene>
    <name evidence="17" type="ORF">FW784_06445</name>
</gene>
<dbReference type="Proteomes" id="UP000323164">
    <property type="component" value="Unassembled WGS sequence"/>
</dbReference>
<protein>
    <recommendedName>
        <fullName evidence="5">Bifunctional NAD(P)H-hydrate repair enzyme Nnr</fullName>
        <ecNumber evidence="4">4.2.1.136</ecNumber>
    </recommendedName>
    <alternativeName>
        <fullName evidence="12">Nicotinamide nucleotide repair protein</fullName>
    </alternativeName>
</protein>
<name>A0A5D8Z684_9GAMM</name>
<comment type="catalytic activity">
    <reaction evidence="13">
        <text>(6S)-NADHX + ADP = AMP + phosphate + NADH + H(+)</text>
        <dbReference type="Rhea" id="RHEA:32223"/>
        <dbReference type="ChEBI" id="CHEBI:15378"/>
        <dbReference type="ChEBI" id="CHEBI:43474"/>
        <dbReference type="ChEBI" id="CHEBI:57945"/>
        <dbReference type="ChEBI" id="CHEBI:64074"/>
        <dbReference type="ChEBI" id="CHEBI:456215"/>
        <dbReference type="ChEBI" id="CHEBI:456216"/>
        <dbReference type="EC" id="4.2.1.136"/>
    </reaction>
</comment>
<reference evidence="17 18" key="1">
    <citation type="submission" date="2019-08" db="EMBL/GenBank/DDBJ databases">
        <title>Draft genome sequence of Lysobacter sp. UKS-15.</title>
        <authorList>
            <person name="Im W.-T."/>
        </authorList>
    </citation>
    <scope>NUCLEOTIDE SEQUENCE [LARGE SCALE GENOMIC DNA]</scope>
    <source>
        <strain evidence="17 18">UKS-15</strain>
    </source>
</reference>
<keyword evidence="8" id="KW-0521">NADP</keyword>
<keyword evidence="9" id="KW-0520">NAD</keyword>
<keyword evidence="18" id="KW-1185">Reference proteome</keyword>
<evidence type="ECO:0000256" key="12">
    <source>
        <dbReference type="ARBA" id="ARBA00032624"/>
    </source>
</evidence>
<dbReference type="AlphaFoldDB" id="A0A5D8Z684"/>
<evidence type="ECO:0000256" key="14">
    <source>
        <dbReference type="ARBA" id="ARBA00049209"/>
    </source>
</evidence>
<comment type="similarity">
    <text evidence="3">In the C-terminal section; belongs to the NnrD/CARKD family.</text>
</comment>
<dbReference type="Pfam" id="PF03853">
    <property type="entry name" value="YjeF_N"/>
    <property type="match status" value="1"/>
</dbReference>
<keyword evidence="6" id="KW-0547">Nucleotide-binding</keyword>
<evidence type="ECO:0000259" key="15">
    <source>
        <dbReference type="PROSITE" id="PS51383"/>
    </source>
</evidence>
<feature type="non-terminal residue" evidence="17">
    <location>
        <position position="1"/>
    </location>
</feature>
<evidence type="ECO:0000256" key="2">
    <source>
        <dbReference type="ARBA" id="ARBA00006001"/>
    </source>
</evidence>
<dbReference type="SUPFAM" id="SSF64153">
    <property type="entry name" value="YjeF N-terminal domain-like"/>
    <property type="match status" value="1"/>
</dbReference>
<dbReference type="OrthoDB" id="9806925at2"/>
<dbReference type="InterPro" id="IPR000631">
    <property type="entry name" value="CARKD"/>
</dbReference>
<proteinExistence type="inferred from homology"/>
<dbReference type="SUPFAM" id="SSF53613">
    <property type="entry name" value="Ribokinase-like"/>
    <property type="match status" value="1"/>
</dbReference>
<evidence type="ECO:0000259" key="16">
    <source>
        <dbReference type="PROSITE" id="PS51385"/>
    </source>
</evidence>
<comment type="cofactor">
    <cofactor evidence="1">
        <name>K(+)</name>
        <dbReference type="ChEBI" id="CHEBI:29103"/>
    </cofactor>
</comment>
<evidence type="ECO:0000313" key="18">
    <source>
        <dbReference type="Proteomes" id="UP000323164"/>
    </source>
</evidence>
<dbReference type="Pfam" id="PF01256">
    <property type="entry name" value="Carb_kinase"/>
    <property type="match status" value="1"/>
</dbReference>
<dbReference type="NCBIfam" id="TIGR00196">
    <property type="entry name" value="yjeF_cterm"/>
    <property type="match status" value="1"/>
</dbReference>
<dbReference type="PROSITE" id="PS51385">
    <property type="entry name" value="YJEF_N"/>
    <property type="match status" value="1"/>
</dbReference>
<dbReference type="EC" id="4.2.1.136" evidence="4"/>
<feature type="domain" description="YjeF N-terminal" evidence="16">
    <location>
        <begin position="1"/>
        <end position="116"/>
    </location>
</feature>
<dbReference type="PANTHER" id="PTHR12592:SF0">
    <property type="entry name" value="ATP-DEPENDENT (S)-NAD(P)H-HYDRATE DEHYDRATASE"/>
    <property type="match status" value="1"/>
</dbReference>
<dbReference type="PANTHER" id="PTHR12592">
    <property type="entry name" value="ATP-DEPENDENT (S)-NAD(P)H-HYDRATE DEHYDRATASE FAMILY MEMBER"/>
    <property type="match status" value="1"/>
</dbReference>
<dbReference type="GO" id="GO:0110051">
    <property type="term" value="P:metabolite repair"/>
    <property type="evidence" value="ECO:0007669"/>
    <property type="project" value="TreeGrafter"/>
</dbReference>
<dbReference type="HAMAP" id="MF_01965">
    <property type="entry name" value="NADHX_dehydratase"/>
    <property type="match status" value="1"/>
</dbReference>
<dbReference type="EMBL" id="VTRV01000050">
    <property type="protein sequence ID" value="TZF90170.1"/>
    <property type="molecule type" value="Genomic_DNA"/>
</dbReference>
<evidence type="ECO:0000256" key="11">
    <source>
        <dbReference type="ARBA" id="ARBA00025153"/>
    </source>
</evidence>
<comment type="similarity">
    <text evidence="2">In the N-terminal section; belongs to the NnrE/AIBP family.</text>
</comment>
<dbReference type="InterPro" id="IPR004443">
    <property type="entry name" value="YjeF_N_dom"/>
</dbReference>
<evidence type="ECO:0000256" key="13">
    <source>
        <dbReference type="ARBA" id="ARBA00048238"/>
    </source>
</evidence>
<organism evidence="17 18">
    <name type="scientific">Cognatilysobacter lacus</name>
    <dbReference type="NCBI Taxonomy" id="1643323"/>
    <lineage>
        <taxon>Bacteria</taxon>
        <taxon>Pseudomonadati</taxon>
        <taxon>Pseudomonadota</taxon>
        <taxon>Gammaproteobacteria</taxon>
        <taxon>Lysobacterales</taxon>
        <taxon>Lysobacteraceae</taxon>
        <taxon>Cognatilysobacter</taxon>
    </lineage>
</organism>
<evidence type="ECO:0000256" key="6">
    <source>
        <dbReference type="ARBA" id="ARBA00022741"/>
    </source>
</evidence>
<dbReference type="Gene3D" id="3.40.1190.20">
    <property type="match status" value="1"/>
</dbReference>
<dbReference type="PROSITE" id="PS51383">
    <property type="entry name" value="YJEF_C_3"/>
    <property type="match status" value="1"/>
</dbReference>
<dbReference type="GO" id="GO:0052855">
    <property type="term" value="F:ADP-dependent NAD(P)H-hydrate dehydratase activity"/>
    <property type="evidence" value="ECO:0007669"/>
    <property type="project" value="UniProtKB-EC"/>
</dbReference>
<dbReference type="InterPro" id="IPR036652">
    <property type="entry name" value="YjeF_N_dom_sf"/>
</dbReference>
<dbReference type="RefSeq" id="WP_149352534.1">
    <property type="nucleotide sequence ID" value="NZ_VTRV01000050.1"/>
</dbReference>
<keyword evidence="7" id="KW-0067">ATP-binding</keyword>
<evidence type="ECO:0000256" key="8">
    <source>
        <dbReference type="ARBA" id="ARBA00022857"/>
    </source>
</evidence>
<evidence type="ECO:0000313" key="17">
    <source>
        <dbReference type="EMBL" id="TZF90170.1"/>
    </source>
</evidence>
<evidence type="ECO:0000256" key="7">
    <source>
        <dbReference type="ARBA" id="ARBA00022840"/>
    </source>
</evidence>
<comment type="caution">
    <text evidence="17">The sequence shown here is derived from an EMBL/GenBank/DDBJ whole genome shotgun (WGS) entry which is preliminary data.</text>
</comment>
<dbReference type="GO" id="GO:0052856">
    <property type="term" value="F:NAD(P)HX epimerase activity"/>
    <property type="evidence" value="ECO:0007669"/>
    <property type="project" value="TreeGrafter"/>
</dbReference>
<feature type="domain" description="YjeF C-terminal" evidence="15">
    <location>
        <begin position="125"/>
        <end position="388"/>
    </location>
</feature>